<dbReference type="EnsemblPlants" id="AVESA.00010b.r2.UnG1428290.1">
    <property type="protein sequence ID" value="AVESA.00010b.r2.UnG1428290.1.CDS"/>
    <property type="gene ID" value="AVESA.00010b.r2.UnG1428290"/>
</dbReference>
<keyword evidence="2" id="KW-1185">Reference proteome</keyword>
<evidence type="ECO:0000313" key="2">
    <source>
        <dbReference type="Proteomes" id="UP001732700"/>
    </source>
</evidence>
<dbReference type="Proteomes" id="UP001732700">
    <property type="component" value="Unassembled WGS sequence"/>
</dbReference>
<evidence type="ECO:0000313" key="1">
    <source>
        <dbReference type="EnsemblPlants" id="AVESA.00010b.r2.UnG1428290.1.CDS"/>
    </source>
</evidence>
<proteinExistence type="predicted"/>
<reference evidence="1" key="1">
    <citation type="submission" date="2025-09" db="UniProtKB">
        <authorList>
            <consortium name="EnsemblPlants"/>
        </authorList>
    </citation>
    <scope>IDENTIFICATION</scope>
</reference>
<accession>A0ACD6ASU6</accession>
<name>A0ACD6ASU6_AVESA</name>
<sequence length="368" mass="41029">MTLVMLRESPSGRGFLLRLRGKGRSSKRAVVLSAALSVGALLLLLSMLVCLYTQRRRKRANMAARDDAGEEESGRYVFPEQFTLPLLRAATGNFAAENKLGEGGFGQVFKGILPDGQEIAVKRLSQSSSQGFHELRNELLLAAKLLHRNLVRLHGACLEEREKLLVYEYMPNRSLDTVLFDNGRPRRRRGLDWGKRYGIISGIARGLLYLHEESRLRVIHRDLKPSNVLLDGDMIPKISDFGLARAFRGDQSRDVTKRAAGTLGYMSPEYAYSGHVSAKSDMYSFGIIVLEIVTGRRNTGPPCQDADGSTTNLLSDVWEKWRAGKAAEIADASLGAHYPRSEMLSCVHIGLLCVQKKPAMRPEAFRRR</sequence>
<protein>
    <submittedName>
        <fullName evidence="1">Uncharacterized protein</fullName>
    </submittedName>
</protein>
<organism evidence="1 2">
    <name type="scientific">Avena sativa</name>
    <name type="common">Oat</name>
    <dbReference type="NCBI Taxonomy" id="4498"/>
    <lineage>
        <taxon>Eukaryota</taxon>
        <taxon>Viridiplantae</taxon>
        <taxon>Streptophyta</taxon>
        <taxon>Embryophyta</taxon>
        <taxon>Tracheophyta</taxon>
        <taxon>Spermatophyta</taxon>
        <taxon>Magnoliopsida</taxon>
        <taxon>Liliopsida</taxon>
        <taxon>Poales</taxon>
        <taxon>Poaceae</taxon>
        <taxon>BOP clade</taxon>
        <taxon>Pooideae</taxon>
        <taxon>Poodae</taxon>
        <taxon>Poeae</taxon>
        <taxon>Poeae Chloroplast Group 1 (Aveneae type)</taxon>
        <taxon>Aveninae</taxon>
        <taxon>Avena</taxon>
    </lineage>
</organism>